<proteinExistence type="predicted"/>
<dbReference type="EMBL" id="FZOD01000077">
    <property type="protein sequence ID" value="SNT60306.1"/>
    <property type="molecule type" value="Genomic_DNA"/>
</dbReference>
<protein>
    <submittedName>
        <fullName evidence="1">Uncharacterized protein</fullName>
    </submittedName>
</protein>
<reference evidence="1 2" key="1">
    <citation type="submission" date="2017-06" db="EMBL/GenBank/DDBJ databases">
        <authorList>
            <person name="Kim H.J."/>
            <person name="Triplett B.A."/>
        </authorList>
    </citation>
    <scope>NUCLEOTIDE SEQUENCE [LARGE SCALE GENOMIC DNA]</scope>
    <source>
        <strain evidence="1 2">CGMCC 4.2132</strain>
    </source>
</reference>
<dbReference type="Proteomes" id="UP000198282">
    <property type="component" value="Unassembled WGS sequence"/>
</dbReference>
<organism evidence="1 2">
    <name type="scientific">Streptosporangium subroseum</name>
    <dbReference type="NCBI Taxonomy" id="106412"/>
    <lineage>
        <taxon>Bacteria</taxon>
        <taxon>Bacillati</taxon>
        <taxon>Actinomycetota</taxon>
        <taxon>Actinomycetes</taxon>
        <taxon>Streptosporangiales</taxon>
        <taxon>Streptosporangiaceae</taxon>
        <taxon>Streptosporangium</taxon>
    </lineage>
</organism>
<keyword evidence="2" id="KW-1185">Reference proteome</keyword>
<dbReference type="RefSeq" id="WP_089212891.1">
    <property type="nucleotide sequence ID" value="NZ_FZOD01000077.1"/>
</dbReference>
<accession>A0A239NZP8</accession>
<dbReference type="AlphaFoldDB" id="A0A239NZP8"/>
<evidence type="ECO:0000313" key="1">
    <source>
        <dbReference type="EMBL" id="SNT60306.1"/>
    </source>
</evidence>
<sequence length="61" mass="6495">MDTPSDSLPVVVVIEGIEYTGDDRILVDQNEFAPDRCQLRIAGDVDGSGVSVVIVAEKTCS</sequence>
<gene>
    <name evidence="1" type="ORF">SAMN05216276_107712</name>
</gene>
<name>A0A239NZP8_9ACTN</name>
<evidence type="ECO:0000313" key="2">
    <source>
        <dbReference type="Proteomes" id="UP000198282"/>
    </source>
</evidence>